<sequence>MNITILGSTGMVGSELVLESARRGHHVFAGSRRATAHQNPAVTVFGVDAGSSAQLASALAGSDIVMLAIRPDHRNEQSTASVTGTVLEAAAVEGAPVLVAGGAGPLRSMDDPLRLVVDDPRYVGRSWRGVALASVVQLETCLRHENQRWTYASPPAVLEHGQRTGSYRRGTTTLLVAPDGSSWITVEDFAVAMLDEIESPGEDRHFTVAQSLDHVAGSGHANHR</sequence>
<dbReference type="PANTHER" id="PTHR43355:SF2">
    <property type="entry name" value="FLAVIN REDUCTASE (NADPH)"/>
    <property type="match status" value="1"/>
</dbReference>
<dbReference type="InterPro" id="IPR051606">
    <property type="entry name" value="Polyketide_Oxido-like"/>
</dbReference>
<evidence type="ECO:0000313" key="3">
    <source>
        <dbReference type="Proteomes" id="UP000195913"/>
    </source>
</evidence>
<evidence type="ECO:0000259" key="1">
    <source>
        <dbReference type="Pfam" id="PF13460"/>
    </source>
</evidence>
<protein>
    <submittedName>
        <fullName evidence="2">Rrf2-linked NADH-flavin reductase</fullName>
    </submittedName>
</protein>
<dbReference type="AlphaFoldDB" id="A0A1R4FQU7"/>
<dbReference type="InterPro" id="IPR036291">
    <property type="entry name" value="NAD(P)-bd_dom_sf"/>
</dbReference>
<dbReference type="PANTHER" id="PTHR43355">
    <property type="entry name" value="FLAVIN REDUCTASE (NADPH)"/>
    <property type="match status" value="1"/>
</dbReference>
<gene>
    <name evidence="2" type="ORF">FM101_05270</name>
</gene>
<dbReference type="SUPFAM" id="SSF51735">
    <property type="entry name" value="NAD(P)-binding Rossmann-fold domains"/>
    <property type="match status" value="1"/>
</dbReference>
<dbReference type="Proteomes" id="UP000195913">
    <property type="component" value="Unassembled WGS sequence"/>
</dbReference>
<name>A0A1R4FQU7_9MICC</name>
<dbReference type="Gene3D" id="3.40.50.720">
    <property type="entry name" value="NAD(P)-binding Rossmann-like Domain"/>
    <property type="match status" value="1"/>
</dbReference>
<keyword evidence="3" id="KW-1185">Reference proteome</keyword>
<dbReference type="GO" id="GO:0016646">
    <property type="term" value="F:oxidoreductase activity, acting on the CH-NH group of donors, NAD or NADP as acceptor"/>
    <property type="evidence" value="ECO:0007669"/>
    <property type="project" value="TreeGrafter"/>
</dbReference>
<dbReference type="EMBL" id="FUHW01000022">
    <property type="protein sequence ID" value="SJM58306.1"/>
    <property type="molecule type" value="Genomic_DNA"/>
</dbReference>
<dbReference type="Pfam" id="PF13460">
    <property type="entry name" value="NAD_binding_10"/>
    <property type="match status" value="1"/>
</dbReference>
<proteinExistence type="predicted"/>
<reference evidence="2 3" key="1">
    <citation type="submission" date="2017-02" db="EMBL/GenBank/DDBJ databases">
        <authorList>
            <person name="Peterson S.W."/>
        </authorList>
    </citation>
    <scope>NUCLEOTIDE SEQUENCE [LARGE SCALE GENOMIC DNA]</scope>
    <source>
        <strain evidence="2 3">B Ar 00.02</strain>
    </source>
</reference>
<dbReference type="InterPro" id="IPR016040">
    <property type="entry name" value="NAD(P)-bd_dom"/>
</dbReference>
<evidence type="ECO:0000313" key="2">
    <source>
        <dbReference type="EMBL" id="SJM58306.1"/>
    </source>
</evidence>
<dbReference type="RefSeq" id="WP_086996483.1">
    <property type="nucleotide sequence ID" value="NZ_FUHW01000022.1"/>
</dbReference>
<accession>A0A1R4FQU7</accession>
<organism evidence="2 3">
    <name type="scientific">Arthrobacter rhombi</name>
    <dbReference type="NCBI Taxonomy" id="71253"/>
    <lineage>
        <taxon>Bacteria</taxon>
        <taxon>Bacillati</taxon>
        <taxon>Actinomycetota</taxon>
        <taxon>Actinomycetes</taxon>
        <taxon>Micrococcales</taxon>
        <taxon>Micrococcaceae</taxon>
        <taxon>Arthrobacter</taxon>
    </lineage>
</organism>
<feature type="domain" description="NAD(P)-binding" evidence="1">
    <location>
        <begin position="7"/>
        <end position="195"/>
    </location>
</feature>